<feature type="compositionally biased region" description="Acidic residues" evidence="1">
    <location>
        <begin position="92"/>
        <end position="102"/>
    </location>
</feature>
<feature type="region of interest" description="Disordered" evidence="1">
    <location>
        <begin position="92"/>
        <end position="115"/>
    </location>
</feature>
<comment type="caution">
    <text evidence="2">The sequence shown here is derived from an EMBL/GenBank/DDBJ whole genome shotgun (WGS) entry which is preliminary data.</text>
</comment>
<feature type="region of interest" description="Disordered" evidence="1">
    <location>
        <begin position="282"/>
        <end position="303"/>
    </location>
</feature>
<accession>A0AAD5XVP2</accession>
<organism evidence="2 3">
    <name type="scientific">Geranomyces variabilis</name>
    <dbReference type="NCBI Taxonomy" id="109894"/>
    <lineage>
        <taxon>Eukaryota</taxon>
        <taxon>Fungi</taxon>
        <taxon>Fungi incertae sedis</taxon>
        <taxon>Chytridiomycota</taxon>
        <taxon>Chytridiomycota incertae sedis</taxon>
        <taxon>Chytridiomycetes</taxon>
        <taxon>Spizellomycetales</taxon>
        <taxon>Powellomycetaceae</taxon>
        <taxon>Geranomyces</taxon>
    </lineage>
</organism>
<reference evidence="2" key="1">
    <citation type="submission" date="2020-05" db="EMBL/GenBank/DDBJ databases">
        <title>Phylogenomic resolution of chytrid fungi.</title>
        <authorList>
            <person name="Stajich J.E."/>
            <person name="Amses K."/>
            <person name="Simmons R."/>
            <person name="Seto K."/>
            <person name="Myers J."/>
            <person name="Bonds A."/>
            <person name="Quandt C.A."/>
            <person name="Barry K."/>
            <person name="Liu P."/>
            <person name="Grigoriev I."/>
            <person name="Longcore J.E."/>
            <person name="James T.Y."/>
        </authorList>
    </citation>
    <scope>NUCLEOTIDE SEQUENCE</scope>
    <source>
        <strain evidence="2">JEL0379</strain>
    </source>
</reference>
<evidence type="ECO:0000313" key="2">
    <source>
        <dbReference type="EMBL" id="KAJ3184710.1"/>
    </source>
</evidence>
<feature type="compositionally biased region" description="Polar residues" evidence="1">
    <location>
        <begin position="284"/>
        <end position="297"/>
    </location>
</feature>
<keyword evidence="3" id="KW-1185">Reference proteome</keyword>
<feature type="region of interest" description="Disordered" evidence="1">
    <location>
        <begin position="1"/>
        <end position="24"/>
    </location>
</feature>
<feature type="compositionally biased region" description="Low complexity" evidence="1">
    <location>
        <begin position="14"/>
        <end position="24"/>
    </location>
</feature>
<protein>
    <submittedName>
        <fullName evidence="2">Uncharacterized protein</fullName>
    </submittedName>
</protein>
<evidence type="ECO:0000313" key="3">
    <source>
        <dbReference type="Proteomes" id="UP001212152"/>
    </source>
</evidence>
<proteinExistence type="predicted"/>
<evidence type="ECO:0000256" key="1">
    <source>
        <dbReference type="SAM" id="MobiDB-lite"/>
    </source>
</evidence>
<dbReference type="SUPFAM" id="SSF57924">
    <property type="entry name" value="Inhibitor of apoptosis (IAP) repeat"/>
    <property type="match status" value="1"/>
</dbReference>
<dbReference type="Proteomes" id="UP001212152">
    <property type="component" value="Unassembled WGS sequence"/>
</dbReference>
<sequence>MGLCTAEKPRAGKRAAGTAAVAAEPAALLRAKTTSIKKGSAGGPAGGGFSPENIVKRMQGLKIKAGRTTDPITLATRLKSIGASNNDMFEWDDALGDDDDDERYARRPEDEDTAPDYMLDEEHCGQRGAYWKRKALIAHNHLCTKVYNTPHLPFWSARMYLFDPLGNRWAFLGPVLAHIPPSDAGRLIVNRTVGKHEQCLNMRIPEFFDSDRFVLHRNSRNSIVFSTIQHNYVNAVVSAKELRFMSEFCTGYDGLQQVSWCAGEIKPVKDLEVKTVALRFRETPNPNATGTGSTPSSPARGAALESPSEACSRFREALSFGTAYNRHDRTDQRRISFATSPMAREPAIPTLAAKGFAWCSSYSDTAVRCEYCGALGTIETVKHISGCVFL</sequence>
<name>A0AAD5XVP2_9FUNG</name>
<dbReference type="AlphaFoldDB" id="A0AAD5XVP2"/>
<gene>
    <name evidence="2" type="ORF">HDU87_004114</name>
</gene>
<dbReference type="EMBL" id="JADGJQ010000003">
    <property type="protein sequence ID" value="KAJ3184710.1"/>
    <property type="molecule type" value="Genomic_DNA"/>
</dbReference>